<evidence type="ECO:0000313" key="3">
    <source>
        <dbReference type="Proteomes" id="UP000807342"/>
    </source>
</evidence>
<feature type="signal peptide" evidence="1">
    <location>
        <begin position="1"/>
        <end position="18"/>
    </location>
</feature>
<feature type="chain" id="PRO_5040110728" evidence="1">
    <location>
        <begin position="19"/>
        <end position="505"/>
    </location>
</feature>
<gene>
    <name evidence="2" type="ORF">P691DRAFT_256115</name>
</gene>
<dbReference type="Proteomes" id="UP000807342">
    <property type="component" value="Unassembled WGS sequence"/>
</dbReference>
<keyword evidence="1" id="KW-0732">Signal</keyword>
<comment type="caution">
    <text evidence="2">The sequence shown here is derived from an EMBL/GenBank/DDBJ whole genome shotgun (WGS) entry which is preliminary data.</text>
</comment>
<sequence length="505" mass="54084">MELLHLFIAVTYLTTASAKNSLKLPCLNGECWYDIPSRTPNSFGGTLVITGPRDAISDVTSAAGWTILDCDKNLSVQKFRAVCADEEDTDKCNHLFVNGAKNKIIRLPDNCGPAPFARVAQIGISSDQSIPSDLAARAARRDESSPTVHDISVDNNFGAANSAQRGEVAFAVVGANERGFPAGSMIRNLAAIRRSRIARGEDISFVDQAFDSWKDWKKSGSKTFPLLNVDKTFTLFDESISCPLNNGSGLSFSAKVKADLHGTAMKDFALFGNWDATVDGKFELIGSASTTLDSGVLTFLEVPIAGLDIPDILSIGPVFKLQGEAKATLDVTAQMSVDLSYSARSAAVYWPPSGAHASTGLFTPISNGLKLSIPPLYTSRASIEAHLIPRLEFKISAFKDRVKSTIYILLDASVTTALTLSPDTLQSPSGCIDVVAGLDVHGGAEADFFGLFDGSTVLPIYKTTYDVYKKCFNRPTAQATKLMERNRALTCPSGQAAVLVSVTDL</sequence>
<dbReference type="AlphaFoldDB" id="A0A9P5X6Y2"/>
<evidence type="ECO:0000313" key="2">
    <source>
        <dbReference type="EMBL" id="KAF9445654.1"/>
    </source>
</evidence>
<evidence type="ECO:0000256" key="1">
    <source>
        <dbReference type="SAM" id="SignalP"/>
    </source>
</evidence>
<proteinExistence type="predicted"/>
<dbReference type="OrthoDB" id="73875at2759"/>
<protein>
    <submittedName>
        <fullName evidence="2">Uncharacterized protein</fullName>
    </submittedName>
</protein>
<dbReference type="EMBL" id="MU151289">
    <property type="protein sequence ID" value="KAF9445654.1"/>
    <property type="molecule type" value="Genomic_DNA"/>
</dbReference>
<name>A0A9P5X6Y2_9AGAR</name>
<keyword evidence="3" id="KW-1185">Reference proteome</keyword>
<organism evidence="2 3">
    <name type="scientific">Macrolepiota fuliginosa MF-IS2</name>
    <dbReference type="NCBI Taxonomy" id="1400762"/>
    <lineage>
        <taxon>Eukaryota</taxon>
        <taxon>Fungi</taxon>
        <taxon>Dikarya</taxon>
        <taxon>Basidiomycota</taxon>
        <taxon>Agaricomycotina</taxon>
        <taxon>Agaricomycetes</taxon>
        <taxon>Agaricomycetidae</taxon>
        <taxon>Agaricales</taxon>
        <taxon>Agaricineae</taxon>
        <taxon>Agaricaceae</taxon>
        <taxon>Macrolepiota</taxon>
    </lineage>
</organism>
<reference evidence="2" key="1">
    <citation type="submission" date="2020-11" db="EMBL/GenBank/DDBJ databases">
        <authorList>
            <consortium name="DOE Joint Genome Institute"/>
            <person name="Ahrendt S."/>
            <person name="Riley R."/>
            <person name="Andreopoulos W."/>
            <person name="Labutti K."/>
            <person name="Pangilinan J."/>
            <person name="Ruiz-Duenas F.J."/>
            <person name="Barrasa J.M."/>
            <person name="Sanchez-Garcia M."/>
            <person name="Camarero S."/>
            <person name="Miyauchi S."/>
            <person name="Serrano A."/>
            <person name="Linde D."/>
            <person name="Babiker R."/>
            <person name="Drula E."/>
            <person name="Ayuso-Fernandez I."/>
            <person name="Pacheco R."/>
            <person name="Padilla G."/>
            <person name="Ferreira P."/>
            <person name="Barriuso J."/>
            <person name="Kellner H."/>
            <person name="Castanera R."/>
            <person name="Alfaro M."/>
            <person name="Ramirez L."/>
            <person name="Pisabarro A.G."/>
            <person name="Kuo A."/>
            <person name="Tritt A."/>
            <person name="Lipzen A."/>
            <person name="He G."/>
            <person name="Yan M."/>
            <person name="Ng V."/>
            <person name="Cullen D."/>
            <person name="Martin F."/>
            <person name="Rosso M.-N."/>
            <person name="Henrissat B."/>
            <person name="Hibbett D."/>
            <person name="Martinez A.T."/>
            <person name="Grigoriev I.V."/>
        </authorList>
    </citation>
    <scope>NUCLEOTIDE SEQUENCE</scope>
    <source>
        <strain evidence="2">MF-IS2</strain>
    </source>
</reference>
<accession>A0A9P5X6Y2</accession>